<evidence type="ECO:0000313" key="2">
    <source>
        <dbReference type="Proteomes" id="UP000001366"/>
    </source>
</evidence>
<dbReference type="SUPFAM" id="SSF46785">
    <property type="entry name" value="Winged helix' DNA-binding domain"/>
    <property type="match status" value="1"/>
</dbReference>
<sequence length="142" mass="16195">MLSVACKDSIRAMIYIAKYGDRNSFLSIHKIAEDLDLSFYFLSKNLQKLVKVGLLESYRGPNGGVRLAKPPDQIKLLDIIDAIDGTEFFNKCILGFDTCSDENPCVIHHKWAEKRNEIYEMFFGTTLSEAVEDIHKFSNIKI</sequence>
<dbReference type="PROSITE" id="PS51197">
    <property type="entry name" value="HTH_RRF2_2"/>
    <property type="match status" value="1"/>
</dbReference>
<dbReference type="RefSeq" id="WP_012676710.1">
    <property type="nucleotide sequence ID" value="NC_012440.1"/>
</dbReference>
<dbReference type="AlphaFoldDB" id="C0QTU6"/>
<dbReference type="InterPro" id="IPR036388">
    <property type="entry name" value="WH-like_DNA-bd_sf"/>
</dbReference>
<dbReference type="Pfam" id="PF02082">
    <property type="entry name" value="Rrf2"/>
    <property type="match status" value="1"/>
</dbReference>
<dbReference type="Proteomes" id="UP000001366">
    <property type="component" value="Chromosome"/>
</dbReference>
<name>C0QTU6_PERMH</name>
<dbReference type="PROSITE" id="PS01332">
    <property type="entry name" value="HTH_RRF2_1"/>
    <property type="match status" value="1"/>
</dbReference>
<dbReference type="PaxDb" id="123214-PERMA_0318"/>
<dbReference type="InterPro" id="IPR030489">
    <property type="entry name" value="TR_Rrf2-type_CS"/>
</dbReference>
<dbReference type="GO" id="GO:0003700">
    <property type="term" value="F:DNA-binding transcription factor activity"/>
    <property type="evidence" value="ECO:0007669"/>
    <property type="project" value="TreeGrafter"/>
</dbReference>
<proteinExistence type="predicted"/>
<gene>
    <name evidence="1" type="ordered locus">PERMA_0318</name>
</gene>
<dbReference type="GO" id="GO:0005829">
    <property type="term" value="C:cytosol"/>
    <property type="evidence" value="ECO:0007669"/>
    <property type="project" value="TreeGrafter"/>
</dbReference>
<dbReference type="EMBL" id="CP001230">
    <property type="protein sequence ID" value="ACO04472.1"/>
    <property type="molecule type" value="Genomic_DNA"/>
</dbReference>
<dbReference type="PANTHER" id="PTHR33221:SF15">
    <property type="entry name" value="HTH-TYPE TRANSCRIPTIONAL REGULATOR YWGB-RELATED"/>
    <property type="match status" value="1"/>
</dbReference>
<dbReference type="Gene3D" id="1.10.10.10">
    <property type="entry name" value="Winged helix-like DNA-binding domain superfamily/Winged helix DNA-binding domain"/>
    <property type="match status" value="1"/>
</dbReference>
<dbReference type="PANTHER" id="PTHR33221">
    <property type="entry name" value="WINGED HELIX-TURN-HELIX TRANSCRIPTIONAL REGULATOR, RRF2 FAMILY"/>
    <property type="match status" value="1"/>
</dbReference>
<reference evidence="1 2" key="1">
    <citation type="journal article" date="2009" name="J. Bacteriol.">
        <title>Complete and draft genome sequences of six members of the Aquificales.</title>
        <authorList>
            <person name="Reysenbach A.L."/>
            <person name="Hamamura N."/>
            <person name="Podar M."/>
            <person name="Griffiths E."/>
            <person name="Ferreira S."/>
            <person name="Hochstein R."/>
            <person name="Heidelberg J."/>
            <person name="Johnson J."/>
            <person name="Mead D."/>
            <person name="Pohorille A."/>
            <person name="Sarmiento M."/>
            <person name="Schweighofer K."/>
            <person name="Seshadri R."/>
            <person name="Voytek M.A."/>
        </authorList>
    </citation>
    <scope>NUCLEOTIDE SEQUENCE [LARGE SCALE GENOMIC DNA]</scope>
    <source>
        <strain evidence="2">DSM 14350 / EX-H1</strain>
    </source>
</reference>
<accession>C0QTU6</accession>
<organism evidence="1 2">
    <name type="scientific">Persephonella marina (strain DSM 14350 / EX-H1)</name>
    <dbReference type="NCBI Taxonomy" id="123214"/>
    <lineage>
        <taxon>Bacteria</taxon>
        <taxon>Pseudomonadati</taxon>
        <taxon>Aquificota</taxon>
        <taxon>Aquificia</taxon>
        <taxon>Aquificales</taxon>
        <taxon>Hydrogenothermaceae</taxon>
        <taxon>Persephonella</taxon>
    </lineage>
</organism>
<keyword evidence="2" id="KW-1185">Reference proteome</keyword>
<dbReference type="NCBIfam" id="TIGR00738">
    <property type="entry name" value="rrf2_super"/>
    <property type="match status" value="1"/>
</dbReference>
<dbReference type="InterPro" id="IPR000944">
    <property type="entry name" value="Tscrpt_reg_Rrf2"/>
</dbReference>
<dbReference type="OrthoDB" id="9808360at2"/>
<evidence type="ECO:0000313" key="1">
    <source>
        <dbReference type="EMBL" id="ACO04472.1"/>
    </source>
</evidence>
<dbReference type="HOGENOM" id="CLU_107144_1_4_0"/>
<dbReference type="eggNOG" id="COG1959">
    <property type="taxonomic scope" value="Bacteria"/>
</dbReference>
<dbReference type="InterPro" id="IPR036390">
    <property type="entry name" value="WH_DNA-bd_sf"/>
</dbReference>
<dbReference type="STRING" id="123214.PERMA_0318"/>
<dbReference type="KEGG" id="pmx:PERMA_0318"/>
<protein>
    <submittedName>
        <fullName evidence="1">Rrf2 family protein</fullName>
    </submittedName>
</protein>